<accession>A0A815X1J8</accession>
<organism evidence="1 2">
    <name type="scientific">Rotaria sordida</name>
    <dbReference type="NCBI Taxonomy" id="392033"/>
    <lineage>
        <taxon>Eukaryota</taxon>
        <taxon>Metazoa</taxon>
        <taxon>Spiralia</taxon>
        <taxon>Gnathifera</taxon>
        <taxon>Rotifera</taxon>
        <taxon>Eurotatoria</taxon>
        <taxon>Bdelloidea</taxon>
        <taxon>Philodinida</taxon>
        <taxon>Philodinidae</taxon>
        <taxon>Rotaria</taxon>
    </lineage>
</organism>
<dbReference type="EMBL" id="CAJNOT010018228">
    <property type="protein sequence ID" value="CAF1553478.1"/>
    <property type="molecule type" value="Genomic_DNA"/>
</dbReference>
<comment type="caution">
    <text evidence="1">The sequence shown here is derived from an EMBL/GenBank/DDBJ whole genome shotgun (WGS) entry which is preliminary data.</text>
</comment>
<gene>
    <name evidence="1" type="ORF">ZHD862_LOCUS39404</name>
</gene>
<sequence>MGIDDDNGITISTLERLYPNIQLLGFYDENHDICCTKYNDSKK</sequence>
<reference evidence="1" key="1">
    <citation type="submission" date="2021-02" db="EMBL/GenBank/DDBJ databases">
        <authorList>
            <person name="Nowell W R."/>
        </authorList>
    </citation>
    <scope>NUCLEOTIDE SEQUENCE</scope>
</reference>
<evidence type="ECO:0000313" key="2">
    <source>
        <dbReference type="Proteomes" id="UP000663864"/>
    </source>
</evidence>
<name>A0A815X1J8_9BILA</name>
<protein>
    <submittedName>
        <fullName evidence="1">Uncharacterized protein</fullName>
    </submittedName>
</protein>
<evidence type="ECO:0000313" key="1">
    <source>
        <dbReference type="EMBL" id="CAF1553478.1"/>
    </source>
</evidence>
<feature type="non-terminal residue" evidence="1">
    <location>
        <position position="1"/>
    </location>
</feature>
<dbReference type="AlphaFoldDB" id="A0A815X1J8"/>
<dbReference type="Proteomes" id="UP000663864">
    <property type="component" value="Unassembled WGS sequence"/>
</dbReference>
<proteinExistence type="predicted"/>